<gene>
    <name evidence="1" type="ORF">LCGC14_0752510</name>
</gene>
<protein>
    <submittedName>
        <fullName evidence="1">Uncharacterized protein</fullName>
    </submittedName>
</protein>
<dbReference type="EMBL" id="LAZR01001821">
    <property type="protein sequence ID" value="KKN38556.1"/>
    <property type="molecule type" value="Genomic_DNA"/>
</dbReference>
<comment type="caution">
    <text evidence="1">The sequence shown here is derived from an EMBL/GenBank/DDBJ whole genome shotgun (WGS) entry which is preliminary data.</text>
</comment>
<reference evidence="1" key="1">
    <citation type="journal article" date="2015" name="Nature">
        <title>Complex archaea that bridge the gap between prokaryotes and eukaryotes.</title>
        <authorList>
            <person name="Spang A."/>
            <person name="Saw J.H."/>
            <person name="Jorgensen S.L."/>
            <person name="Zaremba-Niedzwiedzka K."/>
            <person name="Martijn J."/>
            <person name="Lind A.E."/>
            <person name="van Eijk R."/>
            <person name="Schleper C."/>
            <person name="Guy L."/>
            <person name="Ettema T.J."/>
        </authorList>
    </citation>
    <scope>NUCLEOTIDE SEQUENCE</scope>
</reference>
<sequence>MKPFDIGLTILFSFGLGIAIGHIQEAQWAQIDINALKAQVEKLHCVGEITYPEMLEEGRK</sequence>
<name>A0A0F9SNS8_9ZZZZ</name>
<accession>A0A0F9SNS8</accession>
<evidence type="ECO:0000313" key="1">
    <source>
        <dbReference type="EMBL" id="KKN38556.1"/>
    </source>
</evidence>
<dbReference type="AlphaFoldDB" id="A0A0F9SNS8"/>
<proteinExistence type="predicted"/>
<organism evidence="1">
    <name type="scientific">marine sediment metagenome</name>
    <dbReference type="NCBI Taxonomy" id="412755"/>
    <lineage>
        <taxon>unclassified sequences</taxon>
        <taxon>metagenomes</taxon>
        <taxon>ecological metagenomes</taxon>
    </lineage>
</organism>